<dbReference type="RefSeq" id="WP_236456617.1">
    <property type="nucleotide sequence ID" value="NZ_CBCSGE010000021.1"/>
</dbReference>
<evidence type="ECO:0000313" key="3">
    <source>
        <dbReference type="EMBL" id="MFB9097075.1"/>
    </source>
</evidence>
<accession>A0ABV5GQC2</accession>
<evidence type="ECO:0000313" key="4">
    <source>
        <dbReference type="Proteomes" id="UP001589607"/>
    </source>
</evidence>
<keyword evidence="1" id="KW-0732">Signal</keyword>
<proteinExistence type="predicted"/>
<dbReference type="Pfam" id="PF13568">
    <property type="entry name" value="OMP_b-brl_2"/>
    <property type="match status" value="1"/>
</dbReference>
<dbReference type="EMBL" id="JBHMEY010000033">
    <property type="protein sequence ID" value="MFB9097075.1"/>
    <property type="molecule type" value="Genomic_DNA"/>
</dbReference>
<comment type="caution">
    <text evidence="3">The sequence shown here is derived from an EMBL/GenBank/DDBJ whole genome shotgun (WGS) entry which is preliminary data.</text>
</comment>
<protein>
    <submittedName>
        <fullName evidence="3">Porin family protein</fullName>
    </submittedName>
</protein>
<feature type="chain" id="PRO_5045100823" evidence="1">
    <location>
        <begin position="24"/>
        <end position="215"/>
    </location>
</feature>
<name>A0ABV5GQC2_9FLAO</name>
<keyword evidence="4" id="KW-1185">Reference proteome</keyword>
<organism evidence="3 4">
    <name type="scientific">Flavobacterium jumunjinense</name>
    <dbReference type="NCBI Taxonomy" id="998845"/>
    <lineage>
        <taxon>Bacteria</taxon>
        <taxon>Pseudomonadati</taxon>
        <taxon>Bacteroidota</taxon>
        <taxon>Flavobacteriia</taxon>
        <taxon>Flavobacteriales</taxon>
        <taxon>Flavobacteriaceae</taxon>
        <taxon>Flavobacterium</taxon>
    </lineage>
</organism>
<dbReference type="InterPro" id="IPR025665">
    <property type="entry name" value="Beta-barrel_OMP_2"/>
</dbReference>
<dbReference type="Proteomes" id="UP001589607">
    <property type="component" value="Unassembled WGS sequence"/>
</dbReference>
<reference evidence="3 4" key="1">
    <citation type="submission" date="2024-09" db="EMBL/GenBank/DDBJ databases">
        <authorList>
            <person name="Sun Q."/>
            <person name="Mori K."/>
        </authorList>
    </citation>
    <scope>NUCLEOTIDE SEQUENCE [LARGE SCALE GENOMIC DNA]</scope>
    <source>
        <strain evidence="3 4">CECT 7955</strain>
    </source>
</reference>
<evidence type="ECO:0000259" key="2">
    <source>
        <dbReference type="Pfam" id="PF13568"/>
    </source>
</evidence>
<evidence type="ECO:0000256" key="1">
    <source>
        <dbReference type="SAM" id="SignalP"/>
    </source>
</evidence>
<feature type="domain" description="Outer membrane protein beta-barrel" evidence="2">
    <location>
        <begin position="22"/>
        <end position="183"/>
    </location>
</feature>
<sequence length="215" mass="23809">MKKRKRILATLVVLFATSIAVNAQSKDSNAEFGVKGGLNFSNMYTEDVDDNNVLTSFNAGIYAKLPITNAIAIQPELLYSRKGAELVYDNLFAEGTAKFKLNYIEMPVLLKLNLTNNINIHAGPYFAYLVDAQVTNETKNGTFDFEDNYDNDDFNKFDYGLSAGVGLDFQSLGVGVRYNYGLQTVGKERQFGGTTYTLPDGKNSSLNIYLALKLN</sequence>
<gene>
    <name evidence="3" type="ORF">ACFFVF_11145</name>
</gene>
<feature type="signal peptide" evidence="1">
    <location>
        <begin position="1"/>
        <end position="23"/>
    </location>
</feature>